<feature type="domain" description="PPC" evidence="1">
    <location>
        <begin position="7"/>
        <end position="143"/>
    </location>
</feature>
<gene>
    <name evidence="2" type="ORF">EFY79_03460</name>
</gene>
<organism evidence="2 3">
    <name type="scientific">Hanamia caeni</name>
    <dbReference type="NCBI Taxonomy" id="2294116"/>
    <lineage>
        <taxon>Bacteria</taxon>
        <taxon>Pseudomonadati</taxon>
        <taxon>Bacteroidota</taxon>
        <taxon>Chitinophagia</taxon>
        <taxon>Chitinophagales</taxon>
        <taxon>Chitinophagaceae</taxon>
        <taxon>Hanamia</taxon>
    </lineage>
</organism>
<keyword evidence="3" id="KW-1185">Reference proteome</keyword>
<dbReference type="SUPFAM" id="SSF117856">
    <property type="entry name" value="AF0104/ALDC/Ptd012-like"/>
    <property type="match status" value="1"/>
</dbReference>
<dbReference type="AlphaFoldDB" id="A0A3M9NLR9"/>
<protein>
    <submittedName>
        <fullName evidence="2">DUF296 domain-containing protein</fullName>
    </submittedName>
</protein>
<evidence type="ECO:0000259" key="1">
    <source>
        <dbReference type="PROSITE" id="PS51742"/>
    </source>
</evidence>
<dbReference type="CDD" id="cd11378">
    <property type="entry name" value="DUF296"/>
    <property type="match status" value="1"/>
</dbReference>
<dbReference type="InterPro" id="IPR025707">
    <property type="entry name" value="DNA_bp_PD1"/>
</dbReference>
<comment type="caution">
    <text evidence="2">The sequence shown here is derived from an EMBL/GenBank/DDBJ whole genome shotgun (WGS) entry which is preliminary data.</text>
</comment>
<dbReference type="InterPro" id="IPR005175">
    <property type="entry name" value="PPC_dom"/>
</dbReference>
<accession>A0A3M9NLR9</accession>
<proteinExistence type="predicted"/>
<reference evidence="2 3" key="1">
    <citation type="submission" date="2018-11" db="EMBL/GenBank/DDBJ databases">
        <title>Draft genome sequence of Ferruginibacter sp. BO-59.</title>
        <authorList>
            <person name="Im W.T."/>
        </authorList>
    </citation>
    <scope>NUCLEOTIDE SEQUENCE [LARGE SCALE GENOMIC DNA]</scope>
    <source>
        <strain evidence="2 3">BO-59</strain>
    </source>
</reference>
<dbReference type="RefSeq" id="WP_123119295.1">
    <property type="nucleotide sequence ID" value="NZ_RJJR01000002.1"/>
</dbReference>
<dbReference type="PIRSF" id="PIRSF016702">
    <property type="entry name" value="DNA_bp_PD1"/>
    <property type="match status" value="1"/>
</dbReference>
<dbReference type="EMBL" id="RJJR01000002">
    <property type="protein sequence ID" value="RNI38732.1"/>
    <property type="molecule type" value="Genomic_DNA"/>
</dbReference>
<dbReference type="Proteomes" id="UP000267223">
    <property type="component" value="Unassembled WGS sequence"/>
</dbReference>
<dbReference type="Pfam" id="PF03479">
    <property type="entry name" value="PCC"/>
    <property type="match status" value="1"/>
</dbReference>
<dbReference type="PANTHER" id="PTHR34988:SF1">
    <property type="entry name" value="DNA-BINDING PROTEIN"/>
    <property type="match status" value="1"/>
</dbReference>
<dbReference type="OrthoDB" id="9798999at2"/>
<evidence type="ECO:0000313" key="3">
    <source>
        <dbReference type="Proteomes" id="UP000267223"/>
    </source>
</evidence>
<dbReference type="PANTHER" id="PTHR34988">
    <property type="entry name" value="PROTEIN, PUTATIVE-RELATED"/>
    <property type="match status" value="1"/>
</dbReference>
<dbReference type="PROSITE" id="PS51742">
    <property type="entry name" value="PPC"/>
    <property type="match status" value="1"/>
</dbReference>
<name>A0A3M9NLR9_9BACT</name>
<dbReference type="Gene3D" id="3.30.1330.80">
    <property type="entry name" value="Hypothetical protein, similar to alpha- acetolactate decarboxylase, domain 2"/>
    <property type="match status" value="1"/>
</dbReference>
<evidence type="ECO:0000313" key="2">
    <source>
        <dbReference type="EMBL" id="RNI38732.1"/>
    </source>
</evidence>
<sequence length="143" mass="16139">MNYKLINDDKQKTYAIILDDGEEAMEQIKSFAKKIKLSASRFTAIGAFSDTTVGFFNFSIKDYKKNRFNQQMEVVSLVGDISVYKDEYKVHAHVVLADEKGSAFGGHLVKGTVHPTLEIILDESPLYLKREMDEKSGLALIKI</sequence>